<keyword evidence="5" id="KW-0808">Transferase</keyword>
<dbReference type="EMBL" id="AAZO01005347">
    <property type="status" value="NOT_ANNOTATED_CDS"/>
    <property type="molecule type" value="Genomic_DNA"/>
</dbReference>
<dbReference type="Pfam" id="PF02598">
    <property type="entry name" value="Methyltrn_RNA_3"/>
    <property type="match status" value="1"/>
</dbReference>
<keyword evidence="15" id="KW-1185">Reference proteome</keyword>
<dbReference type="InterPro" id="IPR012340">
    <property type="entry name" value="NA-bd_OB-fold"/>
</dbReference>
<gene>
    <name evidence="14" type="primary">8230601</name>
    <name evidence="13" type="ORF">Phum_PHUM437910</name>
</gene>
<dbReference type="SUPFAM" id="SSF75217">
    <property type="entry name" value="alpha/beta knot"/>
    <property type="match status" value="1"/>
</dbReference>
<dbReference type="InterPro" id="IPR029028">
    <property type="entry name" value="Alpha/beta_knot_MTases"/>
</dbReference>
<evidence type="ECO:0000256" key="2">
    <source>
        <dbReference type="ARBA" id="ARBA00009841"/>
    </source>
</evidence>
<dbReference type="PANTHER" id="PTHR12150:SF13">
    <property type="entry name" value="METHYLTRANSFERASE C9ORF114-RELATED"/>
    <property type="match status" value="1"/>
</dbReference>
<dbReference type="EnsemblMetazoa" id="PHUM437910-RA">
    <property type="protein sequence ID" value="PHUM437910-PA"/>
    <property type="gene ID" value="PHUM437910"/>
</dbReference>
<dbReference type="InParanoid" id="E0VTT8"/>
<evidence type="ECO:0000313" key="13">
    <source>
        <dbReference type="EMBL" id="EEB16794.1"/>
    </source>
</evidence>
<dbReference type="GeneID" id="8230601"/>
<comment type="subunit">
    <text evidence="6">Interacts with INCA1.</text>
</comment>
<evidence type="ECO:0000256" key="8">
    <source>
        <dbReference type="ARBA" id="ARBA00078957"/>
    </source>
</evidence>
<evidence type="ECO:0000256" key="11">
    <source>
        <dbReference type="ARBA" id="ARBA00093377"/>
    </source>
</evidence>
<dbReference type="SUPFAM" id="SSF50249">
    <property type="entry name" value="Nucleic acid-binding proteins"/>
    <property type="match status" value="1"/>
</dbReference>
<comment type="function">
    <text evidence="11">S-adenosyl-L-methionine-dependent methyltransferase that specifically methylates the N3 position of a uridine in 28S rRNA. Required for association of the centrosomes with the poles of the bipolar mitotic spindle during metaphase. Also involved in chromosome alignment. May promote centrosome maturation probably by recruiting A-kinase anchor protein AKAP9 to centrosomes in early mitosis. Binds specifically to miRNA MIR145 hairpin, regulates MIR145 expression at a postranscriptional level.</text>
</comment>
<protein>
    <recommendedName>
        <fullName evidence="12">28S rRNA (uridine-N(3))-methyltransferase</fullName>
    </recommendedName>
    <alternativeName>
        <fullName evidence="7">Centromere protein 32</fullName>
    </alternativeName>
    <alternativeName>
        <fullName evidence="9">Kinetochore-associated protein</fullName>
    </alternativeName>
    <alternativeName>
        <fullName evidence="8">SPOUT domain-containing methyltransferase 1</fullName>
    </alternativeName>
</protein>
<comment type="similarity">
    <text evidence="2">Belongs to the class IV-like SAM-binding methyltransferase superfamily.</text>
</comment>
<evidence type="ECO:0000256" key="6">
    <source>
        <dbReference type="ARBA" id="ARBA00062137"/>
    </source>
</evidence>
<accession>E0VTT8</accession>
<dbReference type="VEuPathDB" id="VectorBase:PHUM437910"/>
<dbReference type="STRING" id="121224.E0VTT8"/>
<dbReference type="InterPro" id="IPR003750">
    <property type="entry name" value="Put_MeTrfase-C9orf114-like"/>
</dbReference>
<reference evidence="13" key="1">
    <citation type="submission" date="2007-04" db="EMBL/GenBank/DDBJ databases">
        <title>Annotation of Pediculus humanus corporis strain USDA.</title>
        <authorList>
            <person name="Kirkness E."/>
            <person name="Hannick L."/>
            <person name="Hass B."/>
            <person name="Bruggner R."/>
            <person name="Lawson D."/>
            <person name="Bidwell S."/>
            <person name="Joardar V."/>
            <person name="Caler E."/>
            <person name="Walenz B."/>
            <person name="Inman J."/>
            <person name="Schobel S."/>
            <person name="Galinsky K."/>
            <person name="Amedeo P."/>
            <person name="Strausberg R."/>
        </authorList>
    </citation>
    <scope>NUCLEOTIDE SEQUENCE</scope>
    <source>
        <strain evidence="13">USDA</strain>
    </source>
</reference>
<dbReference type="CDD" id="cd18086">
    <property type="entry name" value="HsC9orf114-like"/>
    <property type="match status" value="1"/>
</dbReference>
<dbReference type="OMA" id="PIQPRLE"/>
<evidence type="ECO:0000313" key="14">
    <source>
        <dbReference type="EnsemblMetazoa" id="PHUM437910-PA"/>
    </source>
</evidence>
<name>E0VTT8_PEDHC</name>
<comment type="subcellular location">
    <subcellularLocation>
        <location evidence="1">Cytoplasm</location>
    </subcellularLocation>
</comment>
<evidence type="ECO:0000256" key="12">
    <source>
        <dbReference type="ARBA" id="ARBA00093639"/>
    </source>
</evidence>
<organism>
    <name type="scientific">Pediculus humanus subsp. corporis</name>
    <name type="common">Body louse</name>
    <dbReference type="NCBI Taxonomy" id="121224"/>
    <lineage>
        <taxon>Eukaryota</taxon>
        <taxon>Metazoa</taxon>
        <taxon>Ecdysozoa</taxon>
        <taxon>Arthropoda</taxon>
        <taxon>Hexapoda</taxon>
        <taxon>Insecta</taxon>
        <taxon>Pterygota</taxon>
        <taxon>Neoptera</taxon>
        <taxon>Paraneoptera</taxon>
        <taxon>Psocodea</taxon>
        <taxon>Troctomorpha</taxon>
        <taxon>Phthiraptera</taxon>
        <taxon>Anoplura</taxon>
        <taxon>Pediculidae</taxon>
        <taxon>Pediculus</taxon>
    </lineage>
</organism>
<reference evidence="14" key="3">
    <citation type="submission" date="2021-02" db="UniProtKB">
        <authorList>
            <consortium name="EnsemblMetazoa"/>
        </authorList>
    </citation>
    <scope>IDENTIFICATION</scope>
    <source>
        <strain evidence="14">USDA</strain>
    </source>
</reference>
<evidence type="ECO:0000256" key="5">
    <source>
        <dbReference type="ARBA" id="ARBA00022679"/>
    </source>
</evidence>
<dbReference type="GO" id="GO:0032259">
    <property type="term" value="P:methylation"/>
    <property type="evidence" value="ECO:0007669"/>
    <property type="project" value="UniProtKB-KW"/>
</dbReference>
<dbReference type="Gene3D" id="2.40.50.140">
    <property type="entry name" value="Nucleic acid-binding proteins"/>
    <property type="match status" value="1"/>
</dbReference>
<evidence type="ECO:0000256" key="10">
    <source>
        <dbReference type="ARBA" id="ARBA00093228"/>
    </source>
</evidence>
<dbReference type="Gene3D" id="3.40.1280.10">
    <property type="match status" value="1"/>
</dbReference>
<dbReference type="FunCoup" id="E0VTT8">
    <property type="interactions" value="827"/>
</dbReference>
<dbReference type="GO" id="GO:0005737">
    <property type="term" value="C:cytoplasm"/>
    <property type="evidence" value="ECO:0007669"/>
    <property type="project" value="UniProtKB-SubCell"/>
</dbReference>
<keyword evidence="3" id="KW-0963">Cytoplasm</keyword>
<sequence>MEKKFFGLSFFVAATNLSTKTKGLTWREIKQRKRKWKEERTIKKLEKMQKEEMGEEEVEVKSDCKPCELITMSIAVPGSILQNAQSNELRAYVAGQIARAACIYKINEVIVFDDAEEEPLASNEKSLVKCSKYCLQFGRLLQYLECPQYLRKYFFPLHSDLQYAGIMNPLDAPHHLRQDENNDFREGVTLDKPVKNDKGTFVEVGLTKQVLVYKHLQPGLRVTVKLNPPKENSKKLKGEIVSPNFPLLDSNLYWGYTVRIAHSISEVFLNCPYKGGYDLSIGTSDKGKNIDEIKKKDLRNFKHGLIVFGGLQGLENIVEKDTTLNVENVSHLFDFYINTCPNQGSRTIRTEEAVFITLAELRKKCLKIINV</sequence>
<reference evidence="13" key="2">
    <citation type="submission" date="2007-04" db="EMBL/GenBank/DDBJ databases">
        <title>The genome of the human body louse.</title>
        <authorList>
            <consortium name="The Human Body Louse Genome Consortium"/>
            <person name="Kirkness E."/>
            <person name="Walenz B."/>
            <person name="Hass B."/>
            <person name="Bruggner R."/>
            <person name="Strausberg R."/>
        </authorList>
    </citation>
    <scope>NUCLEOTIDE SEQUENCE</scope>
    <source>
        <strain evidence="13">USDA</strain>
    </source>
</reference>
<dbReference type="RefSeq" id="XP_002429532.1">
    <property type="nucleotide sequence ID" value="XM_002429487.1"/>
</dbReference>
<dbReference type="HOGENOM" id="CLU_017233_4_0_1"/>
<dbReference type="KEGG" id="phu:Phum_PHUM437910"/>
<evidence type="ECO:0000256" key="4">
    <source>
        <dbReference type="ARBA" id="ARBA00022603"/>
    </source>
</evidence>
<evidence type="ECO:0000256" key="9">
    <source>
        <dbReference type="ARBA" id="ARBA00079311"/>
    </source>
</evidence>
<dbReference type="EMBL" id="DS235773">
    <property type="protein sequence ID" value="EEB16794.1"/>
    <property type="molecule type" value="Genomic_DNA"/>
</dbReference>
<evidence type="ECO:0000313" key="15">
    <source>
        <dbReference type="Proteomes" id="UP000009046"/>
    </source>
</evidence>
<evidence type="ECO:0000256" key="7">
    <source>
        <dbReference type="ARBA" id="ARBA00075627"/>
    </source>
</evidence>
<dbReference type="FunFam" id="2.40.50.140:FF:000170">
    <property type="entry name" value="SPOUT domain containing methyltransferase 1"/>
    <property type="match status" value="1"/>
</dbReference>
<comment type="catalytic activity">
    <reaction evidence="10">
        <text>uridine in 28S rRNA + S-adenosyl-L-methionine = N(3)-methyluridine in 28S rRNA + S-adenosyl-L-homocysteine + H(+)</text>
        <dbReference type="Rhea" id="RHEA:83635"/>
        <dbReference type="Rhea" id="RHEA-COMP:20178"/>
        <dbReference type="Rhea" id="RHEA-COMP:20181"/>
        <dbReference type="ChEBI" id="CHEBI:15378"/>
        <dbReference type="ChEBI" id="CHEBI:57856"/>
        <dbReference type="ChEBI" id="CHEBI:59789"/>
        <dbReference type="ChEBI" id="CHEBI:65315"/>
        <dbReference type="ChEBI" id="CHEBI:74502"/>
    </reaction>
    <physiologicalReaction direction="left-to-right" evidence="10">
        <dbReference type="Rhea" id="RHEA:83636"/>
    </physiologicalReaction>
</comment>
<dbReference type="OrthoDB" id="361029at2759"/>
<evidence type="ECO:0000256" key="1">
    <source>
        <dbReference type="ARBA" id="ARBA00004496"/>
    </source>
</evidence>
<dbReference type="CTD" id="8230601"/>
<dbReference type="GO" id="GO:0008168">
    <property type="term" value="F:methyltransferase activity"/>
    <property type="evidence" value="ECO:0007669"/>
    <property type="project" value="UniProtKB-KW"/>
</dbReference>
<dbReference type="eggNOG" id="KOG3925">
    <property type="taxonomic scope" value="Eukaryota"/>
</dbReference>
<dbReference type="AlphaFoldDB" id="E0VTT8"/>
<evidence type="ECO:0000256" key="3">
    <source>
        <dbReference type="ARBA" id="ARBA00022490"/>
    </source>
</evidence>
<dbReference type="InterPro" id="IPR029026">
    <property type="entry name" value="tRNA_m1G_MTases_N"/>
</dbReference>
<keyword evidence="4" id="KW-0489">Methyltransferase</keyword>
<dbReference type="Proteomes" id="UP000009046">
    <property type="component" value="Unassembled WGS sequence"/>
</dbReference>
<proteinExistence type="inferred from homology"/>
<dbReference type="PANTHER" id="PTHR12150">
    <property type="entry name" value="CLASS IV SAM-BINDING METHYLTRANSFERASE-RELATED"/>
    <property type="match status" value="1"/>
</dbReference>